<sequence>MAAHSATGSSRSTCLSKVSSLRRRYKPCSVSMNGCGSGSDKAVGIRETRTLPSVSAPQAAVLELKSAISTLSADPPRVDSGIIRLEVPIRQRAGAIDWLHAQQLHLPRCYFSGRDRQSFSDLVAIPGNGNSSKNGGNLVSVAGVGSAVFFRRSDPFSMEDWRCIKRFLSKETPLIRAYGAIRFDAKSNISPEWREFGSFYFIVPQVEFDELEESSLLATTIAWDNTLHWTWEKAMQGLHATIHQISSSFDKLRKSVPRTAIVGCSHVPTKISWDISVRKALQIINKANSDIVKVVLARCSKLVTDSAVDPVTLLACLQADGRAKCLPVLYSAT</sequence>
<reference evidence="1" key="2">
    <citation type="submission" date="2023-04" db="EMBL/GenBank/DDBJ databases">
        <authorList>
            <person name="Bruccoleri R.E."/>
            <person name="Oakeley E.J."/>
            <person name="Faust A.-M."/>
            <person name="Dessus-Babus S."/>
            <person name="Altorfer M."/>
            <person name="Burckhardt D."/>
            <person name="Oertli M."/>
            <person name="Naumann U."/>
            <person name="Petersen F."/>
            <person name="Wong J."/>
        </authorList>
    </citation>
    <scope>NUCLEOTIDE SEQUENCE</scope>
    <source>
        <strain evidence="1">GSM-AAB239-AS_SAM_17_03QT</strain>
        <tissue evidence="1">Leaf</tissue>
    </source>
</reference>
<dbReference type="SUPFAM" id="SSF56322">
    <property type="entry name" value="ADC synthase"/>
    <property type="match status" value="1"/>
</dbReference>
<dbReference type="EMBL" id="JANAVB010009599">
    <property type="protein sequence ID" value="KAJ6839843.1"/>
    <property type="molecule type" value="Genomic_DNA"/>
</dbReference>
<dbReference type="GO" id="GO:0009536">
    <property type="term" value="C:plastid"/>
    <property type="evidence" value="ECO:0007669"/>
    <property type="project" value="TreeGrafter"/>
</dbReference>
<dbReference type="PANTHER" id="PTHR47253">
    <property type="match status" value="1"/>
</dbReference>
<gene>
    <name evidence="1" type="ORF">M6B38_311785</name>
</gene>
<dbReference type="GO" id="GO:0008909">
    <property type="term" value="F:isochorismate synthase activity"/>
    <property type="evidence" value="ECO:0007669"/>
    <property type="project" value="InterPro"/>
</dbReference>
<dbReference type="Gene3D" id="3.60.120.10">
    <property type="entry name" value="Anthranilate synthase"/>
    <property type="match status" value="1"/>
</dbReference>
<comment type="caution">
    <text evidence="1">The sequence shown here is derived from an EMBL/GenBank/DDBJ whole genome shotgun (WGS) entry which is preliminary data.</text>
</comment>
<dbReference type="InterPro" id="IPR005801">
    <property type="entry name" value="ADC_synthase"/>
</dbReference>
<accession>A0AAX6HG46</accession>
<evidence type="ECO:0000313" key="1">
    <source>
        <dbReference type="EMBL" id="KAJ6839843.1"/>
    </source>
</evidence>
<keyword evidence="2" id="KW-1185">Reference proteome</keyword>
<evidence type="ECO:0000313" key="2">
    <source>
        <dbReference type="Proteomes" id="UP001140949"/>
    </source>
</evidence>
<dbReference type="AlphaFoldDB" id="A0AAX6HG46"/>
<dbReference type="InterPro" id="IPR044250">
    <property type="entry name" value="MenF-like"/>
</dbReference>
<dbReference type="PANTHER" id="PTHR47253:SF4">
    <property type="entry name" value="ISOCHORISMATE SYNTHASE 2, CHLOROPLASTIC"/>
    <property type="match status" value="1"/>
</dbReference>
<dbReference type="GO" id="GO:0042372">
    <property type="term" value="P:phylloquinone biosynthetic process"/>
    <property type="evidence" value="ECO:0007669"/>
    <property type="project" value="TreeGrafter"/>
</dbReference>
<reference evidence="1" key="1">
    <citation type="journal article" date="2023" name="GigaByte">
        <title>Genome assembly of the bearded iris, Iris pallida Lam.</title>
        <authorList>
            <person name="Bruccoleri R.E."/>
            <person name="Oakeley E.J."/>
            <person name="Faust A.M.E."/>
            <person name="Altorfer M."/>
            <person name="Dessus-Babus S."/>
            <person name="Burckhardt D."/>
            <person name="Oertli M."/>
            <person name="Naumann U."/>
            <person name="Petersen F."/>
            <person name="Wong J."/>
        </authorList>
    </citation>
    <scope>NUCLEOTIDE SEQUENCE</scope>
    <source>
        <strain evidence="1">GSM-AAB239-AS_SAM_17_03QT</strain>
    </source>
</reference>
<proteinExistence type="predicted"/>
<organism evidence="1 2">
    <name type="scientific">Iris pallida</name>
    <name type="common">Sweet iris</name>
    <dbReference type="NCBI Taxonomy" id="29817"/>
    <lineage>
        <taxon>Eukaryota</taxon>
        <taxon>Viridiplantae</taxon>
        <taxon>Streptophyta</taxon>
        <taxon>Embryophyta</taxon>
        <taxon>Tracheophyta</taxon>
        <taxon>Spermatophyta</taxon>
        <taxon>Magnoliopsida</taxon>
        <taxon>Liliopsida</taxon>
        <taxon>Asparagales</taxon>
        <taxon>Iridaceae</taxon>
        <taxon>Iridoideae</taxon>
        <taxon>Irideae</taxon>
        <taxon>Iris</taxon>
    </lineage>
</organism>
<name>A0AAX6HG46_IRIPA</name>
<dbReference type="Proteomes" id="UP001140949">
    <property type="component" value="Unassembled WGS sequence"/>
</dbReference>
<protein>
    <submittedName>
        <fullName evidence="1">Isochorismate synthase 2, chloroplastic-like</fullName>
    </submittedName>
</protein>